<gene>
    <name evidence="1" type="ORF">KP001_16270</name>
</gene>
<accession>A0ABX8LD47</accession>
<dbReference type="RefSeq" id="WP_217286626.1">
    <property type="nucleotide sequence ID" value="NZ_CP077683.1"/>
</dbReference>
<protein>
    <submittedName>
        <fullName evidence="1">Protein-export chaperone SecB</fullName>
    </submittedName>
</protein>
<evidence type="ECO:0000313" key="1">
    <source>
        <dbReference type="EMBL" id="QXE89961.1"/>
    </source>
</evidence>
<dbReference type="EMBL" id="CP077683">
    <property type="protein sequence ID" value="QXE89961.1"/>
    <property type="molecule type" value="Genomic_DNA"/>
</dbReference>
<dbReference type="PANTHER" id="PTHR36918:SF1">
    <property type="entry name" value="PROTEIN-EXPORT PROTEIN SECB"/>
    <property type="match status" value="1"/>
</dbReference>
<reference evidence="1 2" key="1">
    <citation type="submission" date="2021-06" db="EMBL/GenBank/DDBJ databases">
        <title>Gemonas diversity in paddy soil.</title>
        <authorList>
            <person name="Liu G."/>
        </authorList>
    </citation>
    <scope>NUCLEOTIDE SEQUENCE [LARGE SCALE GENOMIC DNA]</scope>
    <source>
        <strain evidence="1 2">RG2</strain>
    </source>
</reference>
<dbReference type="PANTHER" id="PTHR36918">
    <property type="match status" value="1"/>
</dbReference>
<sequence>MGEELPSASDREVSANLTMSHQFELEKKVLKLSMKVEIGGADMPFALSIEGGSLFVFDNVVTDANDLRKVAEVNCAAITFPYVRELVSETIRRAGFPPLNLPPMNFVELYKKNHPEP</sequence>
<dbReference type="Proteomes" id="UP000683559">
    <property type="component" value="Chromosome"/>
</dbReference>
<name>A0ABX8LD47_9BACT</name>
<dbReference type="InterPro" id="IPR003708">
    <property type="entry name" value="SecB"/>
</dbReference>
<evidence type="ECO:0000313" key="2">
    <source>
        <dbReference type="Proteomes" id="UP000683559"/>
    </source>
</evidence>
<dbReference type="Pfam" id="PF02556">
    <property type="entry name" value="SecB"/>
    <property type="match status" value="1"/>
</dbReference>
<keyword evidence="2" id="KW-1185">Reference proteome</keyword>
<organism evidence="1 2">
    <name type="scientific">Geomonas subterranea</name>
    <dbReference type="NCBI Taxonomy" id="2847989"/>
    <lineage>
        <taxon>Bacteria</taxon>
        <taxon>Pseudomonadati</taxon>
        <taxon>Thermodesulfobacteriota</taxon>
        <taxon>Desulfuromonadia</taxon>
        <taxon>Geobacterales</taxon>
        <taxon>Geobacteraceae</taxon>
        <taxon>Geomonas</taxon>
    </lineage>
</organism>
<proteinExistence type="predicted"/>